<sequence length="86" mass="9713">MLRRELDRGLSFGVECRRAERRRIPECQCATGVQMAASLMWAGKRRLTRRLINHAFTAAIYLELVPGAHPLAGLQRTHAKQAGKED</sequence>
<dbReference type="HOGENOM" id="CLU_2494745_0_0_6"/>
<reference evidence="1 2" key="1">
    <citation type="submission" date="2006-02" db="EMBL/GenBank/DDBJ databases">
        <authorList>
            <person name="Waterbury J."/>
            <person name="Ferriera S."/>
            <person name="Johnson J."/>
            <person name="Kravitz S."/>
            <person name="Halpern A."/>
            <person name="Remington K."/>
            <person name="Beeson K."/>
            <person name="Tran B."/>
            <person name="Rogers Y.-H."/>
            <person name="Friedman R."/>
            <person name="Venter J.C."/>
        </authorList>
    </citation>
    <scope>NUCLEOTIDE SEQUENCE [LARGE SCALE GENOMIC DNA]</scope>
    <source>
        <strain evidence="1 2">Nb-231</strain>
    </source>
</reference>
<organism evidence="1 2">
    <name type="scientific">Nitrococcus mobilis Nb-231</name>
    <dbReference type="NCBI Taxonomy" id="314278"/>
    <lineage>
        <taxon>Bacteria</taxon>
        <taxon>Pseudomonadati</taxon>
        <taxon>Pseudomonadota</taxon>
        <taxon>Gammaproteobacteria</taxon>
        <taxon>Chromatiales</taxon>
        <taxon>Ectothiorhodospiraceae</taxon>
        <taxon>Nitrococcus</taxon>
    </lineage>
</organism>
<dbReference type="Proteomes" id="UP000003374">
    <property type="component" value="Unassembled WGS sequence"/>
</dbReference>
<accession>A4BMB0</accession>
<evidence type="ECO:0000313" key="2">
    <source>
        <dbReference type="Proteomes" id="UP000003374"/>
    </source>
</evidence>
<comment type="caution">
    <text evidence="1">The sequence shown here is derived from an EMBL/GenBank/DDBJ whole genome shotgun (WGS) entry which is preliminary data.</text>
</comment>
<gene>
    <name evidence="1" type="ORF">NB231_16548</name>
</gene>
<name>A4BMB0_9GAMM</name>
<dbReference type="STRING" id="314278.NB231_16548"/>
<proteinExistence type="predicted"/>
<evidence type="ECO:0000313" key="1">
    <source>
        <dbReference type="EMBL" id="EAR23448.1"/>
    </source>
</evidence>
<dbReference type="EMBL" id="AAOF01000001">
    <property type="protein sequence ID" value="EAR23448.1"/>
    <property type="molecule type" value="Genomic_DNA"/>
</dbReference>
<keyword evidence="2" id="KW-1185">Reference proteome</keyword>
<dbReference type="RefSeq" id="WP_005004743.1">
    <property type="nucleotide sequence ID" value="NZ_CH672427.1"/>
</dbReference>
<dbReference type="AlphaFoldDB" id="A4BMB0"/>
<protein>
    <submittedName>
        <fullName evidence="1">Uncharacterized protein</fullName>
    </submittedName>
</protein>